<organism evidence="5 6">
    <name type="scientific">Peronospora belbahrii</name>
    <dbReference type="NCBI Taxonomy" id="622444"/>
    <lineage>
        <taxon>Eukaryota</taxon>
        <taxon>Sar</taxon>
        <taxon>Stramenopiles</taxon>
        <taxon>Oomycota</taxon>
        <taxon>Peronosporomycetes</taxon>
        <taxon>Peronosporales</taxon>
        <taxon>Peronosporaceae</taxon>
        <taxon>Peronospora</taxon>
    </lineage>
</organism>
<dbReference type="EMBL" id="CAKKTJ010000335">
    <property type="protein sequence ID" value="CAH0482568.1"/>
    <property type="molecule type" value="Genomic_DNA"/>
</dbReference>
<evidence type="ECO:0000313" key="5">
    <source>
        <dbReference type="EMBL" id="CAH0482568.1"/>
    </source>
</evidence>
<dbReference type="AlphaFoldDB" id="A0AAU9LBP3"/>
<comment type="subcellular location">
    <subcellularLocation>
        <location evidence="1">Host cell</location>
    </subcellularLocation>
    <subcellularLocation>
        <location evidence="2">Secreted</location>
    </subcellularLocation>
</comment>
<evidence type="ECO:0000256" key="1">
    <source>
        <dbReference type="ARBA" id="ARBA00004340"/>
    </source>
</evidence>
<dbReference type="Pfam" id="PF20147">
    <property type="entry name" value="Crinkler"/>
    <property type="match status" value="1"/>
</dbReference>
<dbReference type="GO" id="GO:0005576">
    <property type="term" value="C:extracellular region"/>
    <property type="evidence" value="ECO:0007669"/>
    <property type="project" value="UniProtKB-SubCell"/>
</dbReference>
<feature type="domain" description="Crinkler effector protein N-terminal" evidence="4">
    <location>
        <begin position="2"/>
        <end position="59"/>
    </location>
</feature>
<evidence type="ECO:0000256" key="2">
    <source>
        <dbReference type="ARBA" id="ARBA00004613"/>
    </source>
</evidence>
<evidence type="ECO:0000313" key="6">
    <source>
        <dbReference type="Proteomes" id="UP001160483"/>
    </source>
</evidence>
<proteinExistence type="predicted"/>
<evidence type="ECO:0000259" key="4">
    <source>
        <dbReference type="Pfam" id="PF20147"/>
    </source>
</evidence>
<dbReference type="Proteomes" id="UP001160483">
    <property type="component" value="Unassembled WGS sequence"/>
</dbReference>
<accession>A0AAU9LBP3</accession>
<evidence type="ECO:0000256" key="3">
    <source>
        <dbReference type="ARBA" id="ARBA00022525"/>
    </source>
</evidence>
<dbReference type="GO" id="GO:0043657">
    <property type="term" value="C:host cell"/>
    <property type="evidence" value="ECO:0007669"/>
    <property type="project" value="UniProtKB-SubCell"/>
</dbReference>
<protein>
    <recommendedName>
        <fullName evidence="4">Crinkler effector protein N-terminal domain-containing protein</fullName>
    </recommendedName>
</protein>
<reference evidence="5" key="1">
    <citation type="submission" date="2021-11" db="EMBL/GenBank/DDBJ databases">
        <authorList>
            <person name="Islam A."/>
            <person name="Islam S."/>
            <person name="Flora M.S."/>
            <person name="Rahman M."/>
            <person name="Ziaur R.M."/>
            <person name="Epstein J.H."/>
            <person name="Hassan M."/>
            <person name="Klassen M."/>
            <person name="Woodard K."/>
            <person name="Webb A."/>
            <person name="Webby R.J."/>
            <person name="El Zowalaty M.E."/>
        </authorList>
    </citation>
    <scope>NUCLEOTIDE SEQUENCE</scope>
    <source>
        <strain evidence="5">Pbs3</strain>
    </source>
</reference>
<keyword evidence="3" id="KW-0964">Secreted</keyword>
<dbReference type="InterPro" id="IPR045379">
    <property type="entry name" value="Crinkler_N"/>
</dbReference>
<name>A0AAU9LBP3_9STRA</name>
<gene>
    <name evidence="5" type="ORF">PBS003_LOCUS9153</name>
</gene>
<sequence length="92" mass="10011">MVKLFCAIVGVPGNVFSVRVDEADSVDELKDAIKVKNSNKLKLVDADELQLYVAKTTDGKCGEDPLEVVLNGMDPPSYQQVHVLVVIPKQGQ</sequence>
<comment type="caution">
    <text evidence="5">The sequence shown here is derived from an EMBL/GenBank/DDBJ whole genome shotgun (WGS) entry which is preliminary data.</text>
</comment>